<dbReference type="Pfam" id="PF01740">
    <property type="entry name" value="STAS"/>
    <property type="match status" value="1"/>
</dbReference>
<dbReference type="InterPro" id="IPR036513">
    <property type="entry name" value="STAS_dom_sf"/>
</dbReference>
<feature type="transmembrane region" description="Helical" evidence="5">
    <location>
        <begin position="332"/>
        <end position="349"/>
    </location>
</feature>
<dbReference type="PROSITE" id="PS50801">
    <property type="entry name" value="STAS"/>
    <property type="match status" value="1"/>
</dbReference>
<reference evidence="7" key="1">
    <citation type="journal article" name="DNA Res.">
        <title>The physiological potential of anammox bacteria as revealed by their core genome structure.</title>
        <authorList>
            <person name="Okubo T."/>
            <person name="Toyoda A."/>
            <person name="Fukuhara K."/>
            <person name="Uchiyama I."/>
            <person name="Harigaya Y."/>
            <person name="Kuroiwa M."/>
            <person name="Suzuki T."/>
            <person name="Murakami Y."/>
            <person name="Suwa Y."/>
            <person name="Takami H."/>
        </authorList>
    </citation>
    <scope>NUCLEOTIDE SEQUENCE</scope>
    <source>
        <strain evidence="7">317325-2</strain>
    </source>
</reference>
<evidence type="ECO:0000256" key="5">
    <source>
        <dbReference type="SAM" id="Phobius"/>
    </source>
</evidence>
<dbReference type="GO" id="GO:0016020">
    <property type="term" value="C:membrane"/>
    <property type="evidence" value="ECO:0007669"/>
    <property type="project" value="UniProtKB-SubCell"/>
</dbReference>
<evidence type="ECO:0000256" key="2">
    <source>
        <dbReference type="ARBA" id="ARBA00022692"/>
    </source>
</evidence>
<dbReference type="InterPro" id="IPR011547">
    <property type="entry name" value="SLC26A/SulP_dom"/>
</dbReference>
<keyword evidence="4 5" id="KW-0472">Membrane</keyword>
<gene>
    <name evidence="7" type="ORF">NPRO_11980</name>
</gene>
<comment type="subcellular location">
    <subcellularLocation>
        <location evidence="1">Membrane</location>
        <topology evidence="1">Multi-pass membrane protein</topology>
    </subcellularLocation>
</comment>
<organism evidence="7 8">
    <name type="scientific">Candidatus Nitrosymbiomonas proteolyticus</name>
    <dbReference type="NCBI Taxonomy" id="2608984"/>
    <lineage>
        <taxon>Bacteria</taxon>
        <taxon>Bacillati</taxon>
        <taxon>Armatimonadota</taxon>
        <taxon>Armatimonadota incertae sedis</taxon>
        <taxon>Candidatus Nitrosymbiomonas</taxon>
    </lineage>
</organism>
<feature type="transmembrane region" description="Helical" evidence="5">
    <location>
        <begin position="355"/>
        <end position="372"/>
    </location>
</feature>
<dbReference type="GO" id="GO:0055085">
    <property type="term" value="P:transmembrane transport"/>
    <property type="evidence" value="ECO:0007669"/>
    <property type="project" value="InterPro"/>
</dbReference>
<dbReference type="Proteomes" id="UP000662873">
    <property type="component" value="Chromosome"/>
</dbReference>
<feature type="transmembrane region" description="Helical" evidence="5">
    <location>
        <begin position="212"/>
        <end position="233"/>
    </location>
</feature>
<protein>
    <submittedName>
        <fullName evidence="7">Sodium-independent anion transporter</fullName>
    </submittedName>
</protein>
<feature type="transmembrane region" description="Helical" evidence="5">
    <location>
        <begin position="35"/>
        <end position="55"/>
    </location>
</feature>
<evidence type="ECO:0000313" key="7">
    <source>
        <dbReference type="EMBL" id="BBO23603.1"/>
    </source>
</evidence>
<keyword evidence="2 5" id="KW-0812">Transmembrane</keyword>
<dbReference type="SUPFAM" id="SSF52091">
    <property type="entry name" value="SpoIIaa-like"/>
    <property type="match status" value="1"/>
</dbReference>
<dbReference type="Pfam" id="PF00916">
    <property type="entry name" value="Sulfate_transp"/>
    <property type="match status" value="1"/>
</dbReference>
<keyword evidence="3 5" id="KW-1133">Transmembrane helix</keyword>
<proteinExistence type="predicted"/>
<feature type="transmembrane region" description="Helical" evidence="5">
    <location>
        <begin position="137"/>
        <end position="154"/>
    </location>
</feature>
<accession>A0A809R7P1</accession>
<feature type="transmembrane region" description="Helical" evidence="5">
    <location>
        <begin position="106"/>
        <end position="130"/>
    </location>
</feature>
<evidence type="ECO:0000256" key="3">
    <source>
        <dbReference type="ARBA" id="ARBA00022989"/>
    </source>
</evidence>
<name>A0A809R7P1_9BACT</name>
<feature type="transmembrane region" description="Helical" evidence="5">
    <location>
        <begin position="393"/>
        <end position="419"/>
    </location>
</feature>
<dbReference type="AlphaFoldDB" id="A0A809R7P1"/>
<evidence type="ECO:0000256" key="1">
    <source>
        <dbReference type="ARBA" id="ARBA00004141"/>
    </source>
</evidence>
<dbReference type="CDD" id="cd07042">
    <property type="entry name" value="STAS_SulP_like_sulfate_transporter"/>
    <property type="match status" value="1"/>
</dbReference>
<feature type="transmembrane region" description="Helical" evidence="5">
    <location>
        <begin position="62"/>
        <end position="86"/>
    </location>
</feature>
<dbReference type="PANTHER" id="PTHR11814">
    <property type="entry name" value="SULFATE TRANSPORTER"/>
    <property type="match status" value="1"/>
</dbReference>
<dbReference type="InterPro" id="IPR002645">
    <property type="entry name" value="STAS_dom"/>
</dbReference>
<evidence type="ECO:0000259" key="6">
    <source>
        <dbReference type="PROSITE" id="PS50801"/>
    </source>
</evidence>
<feature type="domain" description="STAS" evidence="6">
    <location>
        <begin position="451"/>
        <end position="554"/>
    </location>
</feature>
<sequence length="577" mass="60771">MSKPSLDLTEALTSRLPKSVTALRDYSWSKFVSDLLAGVTVGLVALPLAMAFGIASGVTPQSGIYCAVVAGFLISALGGSTTQIGGPTGAFVVVVSGIVQKHGMDGLFMCTLMAGVILVLLGATGLGTAVKYFPRPVVIGFTNGIAVLIASTQIKDFFGLDIERVPGEFADRMWAVATHWHTLDAATTSVAVGSLVILLVAAKWLKKVPGPILVMVLGTAAVAAFAIPTDTIASRFGEIPSGLPKLEIPTFRVALLLPLLSPAMTVAMLGAIESLLSAVVADRMSKDKHNPNVELVAQGVANLTSPLFGGLPATGAIARTATNIRSGAKSPLAGMIHALTLLGILAIGTSLAERIPLAVLAAILLVVAYNMGEWSEIPDILRQTKADAAVWAITFVLTVFADLTVAVEAGMVLAALLYIRRVTTTTTVARVTPEYIQDGLRHSLQLTGLPDDVAIYRIHGPFLFGSTDKLEIVEEELPTLPRIVILRLRNMTALDSTGLHAMESLYEHLRSTGRILILCGLRGQPANLIKRFAFASLIGEENVQPDIEAAVVRARMLSEGAVFEIVADSAPPNEPTP</sequence>
<evidence type="ECO:0000313" key="8">
    <source>
        <dbReference type="Proteomes" id="UP000662873"/>
    </source>
</evidence>
<feature type="transmembrane region" description="Helical" evidence="5">
    <location>
        <begin position="253"/>
        <end position="281"/>
    </location>
</feature>
<feature type="transmembrane region" description="Helical" evidence="5">
    <location>
        <begin position="185"/>
        <end position="205"/>
    </location>
</feature>
<evidence type="ECO:0000256" key="4">
    <source>
        <dbReference type="ARBA" id="ARBA00023136"/>
    </source>
</evidence>
<dbReference type="EMBL" id="AP021858">
    <property type="protein sequence ID" value="BBO23603.1"/>
    <property type="molecule type" value="Genomic_DNA"/>
</dbReference>
<dbReference type="KEGG" id="npy:NPRO_11980"/>
<dbReference type="InterPro" id="IPR001902">
    <property type="entry name" value="SLC26A/SulP_fam"/>
</dbReference>
<dbReference type="Gene3D" id="3.30.750.24">
    <property type="entry name" value="STAS domain"/>
    <property type="match status" value="1"/>
</dbReference>